<protein>
    <submittedName>
        <fullName evidence="3">Type II toxin-antitoxin system RelE/ParE family toxin</fullName>
    </submittedName>
</protein>
<dbReference type="KEGG" id="spph:KFK14_20240"/>
<keyword evidence="2" id="KW-1277">Toxin-antitoxin system</keyword>
<name>A0A975K6C6_9SPHN</name>
<dbReference type="Gene3D" id="3.30.2310.20">
    <property type="entry name" value="RelE-like"/>
    <property type="match status" value="1"/>
</dbReference>
<dbReference type="OrthoDB" id="121597at2"/>
<accession>A0A975K6C6</accession>
<evidence type="ECO:0000313" key="4">
    <source>
        <dbReference type="Proteomes" id="UP000681425"/>
    </source>
</evidence>
<organism evidence="3 4">
    <name type="scientific">Sphingobium phenoxybenzoativorans</name>
    <dbReference type="NCBI Taxonomy" id="1592790"/>
    <lineage>
        <taxon>Bacteria</taxon>
        <taxon>Pseudomonadati</taxon>
        <taxon>Pseudomonadota</taxon>
        <taxon>Alphaproteobacteria</taxon>
        <taxon>Sphingomonadales</taxon>
        <taxon>Sphingomonadaceae</taxon>
        <taxon>Sphingobium</taxon>
    </lineage>
</organism>
<reference evidence="3" key="1">
    <citation type="submission" date="2021-04" db="EMBL/GenBank/DDBJ databases">
        <title>Isolation of p-tert-butylphenol degrading bacteria Sphingobium phenoxybenzoativorans Tas13 from active sludge.</title>
        <authorList>
            <person name="Li Y."/>
        </authorList>
    </citation>
    <scope>NUCLEOTIDE SEQUENCE</scope>
    <source>
        <strain evidence="3">Tas13</strain>
    </source>
</reference>
<dbReference type="NCBIfam" id="TIGR02385">
    <property type="entry name" value="RelE_StbE"/>
    <property type="match status" value="1"/>
</dbReference>
<gene>
    <name evidence="3" type="ORF">KFK14_20240</name>
</gene>
<dbReference type="InterPro" id="IPR051803">
    <property type="entry name" value="TA_system_RelE-like_toxin"/>
</dbReference>
<proteinExistence type="inferred from homology"/>
<evidence type="ECO:0000256" key="2">
    <source>
        <dbReference type="ARBA" id="ARBA00022649"/>
    </source>
</evidence>
<evidence type="ECO:0000313" key="3">
    <source>
        <dbReference type="EMBL" id="QUT05297.1"/>
    </source>
</evidence>
<dbReference type="InterPro" id="IPR007712">
    <property type="entry name" value="RelE/ParE_toxin"/>
</dbReference>
<keyword evidence="4" id="KW-1185">Reference proteome</keyword>
<dbReference type="PANTHER" id="PTHR33755">
    <property type="entry name" value="TOXIN PARE1-RELATED"/>
    <property type="match status" value="1"/>
</dbReference>
<evidence type="ECO:0000256" key="1">
    <source>
        <dbReference type="ARBA" id="ARBA00006226"/>
    </source>
</evidence>
<dbReference type="AlphaFoldDB" id="A0A975K6C6"/>
<dbReference type="EMBL" id="CP073910">
    <property type="protein sequence ID" value="QUT05297.1"/>
    <property type="molecule type" value="Genomic_DNA"/>
</dbReference>
<comment type="similarity">
    <text evidence="1">Belongs to the RelE toxin family.</text>
</comment>
<dbReference type="RefSeq" id="WP_139139438.1">
    <property type="nucleotide sequence ID" value="NZ_CP073910.1"/>
</dbReference>
<dbReference type="Pfam" id="PF05016">
    <property type="entry name" value="ParE_toxin"/>
    <property type="match status" value="1"/>
</dbReference>
<dbReference type="Proteomes" id="UP000681425">
    <property type="component" value="Chromosome"/>
</dbReference>
<dbReference type="InterPro" id="IPR035093">
    <property type="entry name" value="RelE/ParE_toxin_dom_sf"/>
</dbReference>
<sequence>MLALIWHPEALDDLENILDFIEVQNPSAAGRIGEAIRHTAGQLPNHPYMYRTGRVPGTREALVTPNYILVYRVAAHAIEILAVKHTRQQYP</sequence>